<comment type="similarity">
    <text evidence="2">Belongs to the CCDC172 family.</text>
</comment>
<dbReference type="Proteomes" id="UP000887568">
    <property type="component" value="Unplaced"/>
</dbReference>
<dbReference type="InterPro" id="IPR029618">
    <property type="entry name" value="CCDC172"/>
</dbReference>
<evidence type="ECO:0000256" key="4">
    <source>
        <dbReference type="ARBA" id="ARBA00022490"/>
    </source>
</evidence>
<dbReference type="PANTHER" id="PTHR22419:SF2">
    <property type="entry name" value="COILED-COIL DOMAIN-CONTAINING PROTEIN 172"/>
    <property type="match status" value="1"/>
</dbReference>
<dbReference type="AlphaFoldDB" id="A0A914B5I8"/>
<feature type="compositionally biased region" description="Polar residues" evidence="7">
    <location>
        <begin position="407"/>
        <end position="420"/>
    </location>
</feature>
<dbReference type="OrthoDB" id="10055570at2759"/>
<keyword evidence="9" id="KW-1185">Reference proteome</keyword>
<evidence type="ECO:0000256" key="6">
    <source>
        <dbReference type="SAM" id="Coils"/>
    </source>
</evidence>
<evidence type="ECO:0000256" key="2">
    <source>
        <dbReference type="ARBA" id="ARBA00008975"/>
    </source>
</evidence>
<dbReference type="GeneID" id="119740079"/>
<keyword evidence="5 6" id="KW-0175">Coiled coil</keyword>
<evidence type="ECO:0000256" key="3">
    <source>
        <dbReference type="ARBA" id="ARBA00022327"/>
    </source>
</evidence>
<dbReference type="PANTHER" id="PTHR22419">
    <property type="entry name" value="COILED-COIL DOMAIN-CONTAINING PROTEIN 172"/>
    <property type="match status" value="1"/>
</dbReference>
<sequence length="445" mass="50063">MSLNDLFVQILQSEQKAKERKTLLNEVKNEIGKVKEQIKDVQEERISTQGQLVVKTQHQTDAELSVVWLRHREVILRNQLAQVARERDASAQELKSVEAIQTEDQGDFIQEIAGFNQTHGLCGAGKKERESEARQQFRELRKQEESLLIELSDYRQTKTKTRKLQEDKKVLESEVKHLQDSLQGLHKQLDKKGAITKQLERVKSEVASKPQNDAEFLRLRSKLEVCHDEGLEAMCQALQQEVDRLQRQRWQQQLQRQANQANGTTAAAASTQQQRGNAGPKKVQKKQVQPSSLSISNQSAGPVNTWSSFRVTRPTQRTPSPQDAHQHPPQTIPGNDHHPAATSAATKPRTAFSIKKEPPFRTGGVSKPNLARLTRTAEDAKTGKPLNPAPNTKRFRFRQTFLRDQPPSATVRPNQPSSLAFSERADSHDGGCTTHGLNPPSLSSQ</sequence>
<reference evidence="8" key="1">
    <citation type="submission" date="2022-11" db="UniProtKB">
        <authorList>
            <consortium name="EnsemblMetazoa"/>
        </authorList>
    </citation>
    <scope>IDENTIFICATION</scope>
</reference>
<dbReference type="RefSeq" id="XP_038071209.1">
    <property type="nucleotide sequence ID" value="XM_038215281.1"/>
</dbReference>
<dbReference type="EnsemblMetazoa" id="XM_038215281.1">
    <property type="protein sequence ID" value="XP_038071209.1"/>
    <property type="gene ID" value="LOC119740079"/>
</dbReference>
<organism evidence="8 9">
    <name type="scientific">Patiria miniata</name>
    <name type="common">Bat star</name>
    <name type="synonym">Asterina miniata</name>
    <dbReference type="NCBI Taxonomy" id="46514"/>
    <lineage>
        <taxon>Eukaryota</taxon>
        <taxon>Metazoa</taxon>
        <taxon>Echinodermata</taxon>
        <taxon>Eleutherozoa</taxon>
        <taxon>Asterozoa</taxon>
        <taxon>Asteroidea</taxon>
        <taxon>Valvatacea</taxon>
        <taxon>Valvatida</taxon>
        <taxon>Asterinidae</taxon>
        <taxon>Patiria</taxon>
    </lineage>
</organism>
<keyword evidence="4" id="KW-0963">Cytoplasm</keyword>
<protein>
    <recommendedName>
        <fullName evidence="3">Coiled-coil domain-containing protein 172</fullName>
    </recommendedName>
</protein>
<evidence type="ECO:0000256" key="7">
    <source>
        <dbReference type="SAM" id="MobiDB-lite"/>
    </source>
</evidence>
<evidence type="ECO:0000256" key="5">
    <source>
        <dbReference type="ARBA" id="ARBA00023054"/>
    </source>
</evidence>
<feature type="compositionally biased region" description="Polar residues" evidence="7">
    <location>
        <begin position="290"/>
        <end position="333"/>
    </location>
</feature>
<evidence type="ECO:0000313" key="8">
    <source>
        <dbReference type="EnsemblMetazoa" id="XP_038071209.1"/>
    </source>
</evidence>
<accession>A0A914B5I8</accession>
<dbReference type="GO" id="GO:0005737">
    <property type="term" value="C:cytoplasm"/>
    <property type="evidence" value="ECO:0007669"/>
    <property type="project" value="UniProtKB-SubCell"/>
</dbReference>
<evidence type="ECO:0000313" key="9">
    <source>
        <dbReference type="Proteomes" id="UP000887568"/>
    </source>
</evidence>
<dbReference type="OMA" id="RQCNEIT"/>
<feature type="region of interest" description="Disordered" evidence="7">
    <location>
        <begin position="253"/>
        <end position="445"/>
    </location>
</feature>
<feature type="compositionally biased region" description="Low complexity" evidence="7">
    <location>
        <begin position="253"/>
        <end position="276"/>
    </location>
</feature>
<feature type="coiled-coil region" evidence="6">
    <location>
        <begin position="137"/>
        <end position="188"/>
    </location>
</feature>
<proteinExistence type="inferred from homology"/>
<name>A0A914B5I8_PATMI</name>
<comment type="subcellular location">
    <subcellularLocation>
        <location evidence="1">Cytoplasm</location>
    </subcellularLocation>
</comment>
<evidence type="ECO:0000256" key="1">
    <source>
        <dbReference type="ARBA" id="ARBA00004496"/>
    </source>
</evidence>